<organism evidence="2 3">
    <name type="scientific">Streptomyces lonarensis</name>
    <dbReference type="NCBI Taxonomy" id="700599"/>
    <lineage>
        <taxon>Bacteria</taxon>
        <taxon>Bacillati</taxon>
        <taxon>Actinomycetota</taxon>
        <taxon>Actinomycetes</taxon>
        <taxon>Kitasatosporales</taxon>
        <taxon>Streptomycetaceae</taxon>
        <taxon>Streptomyces</taxon>
    </lineage>
</organism>
<dbReference type="AlphaFoldDB" id="A0A7X6D3N8"/>
<comment type="caution">
    <text evidence="2">The sequence shown here is derived from an EMBL/GenBank/DDBJ whole genome shotgun (WGS) entry which is preliminary data.</text>
</comment>
<dbReference type="Proteomes" id="UP000578686">
    <property type="component" value="Unassembled WGS sequence"/>
</dbReference>
<keyword evidence="3" id="KW-1185">Reference proteome</keyword>
<reference evidence="2 3" key="1">
    <citation type="submission" date="2020-03" db="EMBL/GenBank/DDBJ databases">
        <title>Draft genome of Streptomyces sp. ventii, isolated from the Axial Seamount in the Pacific Ocean, and resequencing of the two type strains Streptomyces lonarensis strain NCL 716 and Streptomyces bohaiensis strain 11A07.</title>
        <authorList>
            <person name="Loughran R.M."/>
            <person name="Pfannmuller K.M."/>
            <person name="Wasson B.J."/>
            <person name="Deadmond M.C."/>
            <person name="Paddock B.E."/>
            <person name="Koyack M.J."/>
            <person name="Gallegos D.A."/>
            <person name="Mitchell E.A."/>
            <person name="Ushijima B."/>
            <person name="Saw J.H."/>
            <person name="Mcphail K.L."/>
            <person name="Videau P."/>
        </authorList>
    </citation>
    <scope>NUCLEOTIDE SEQUENCE [LARGE SCALE GENOMIC DNA]</scope>
    <source>
        <strain evidence="2 3">NCL716</strain>
    </source>
</reference>
<name>A0A7X6D3N8_9ACTN</name>
<evidence type="ECO:0000313" key="2">
    <source>
        <dbReference type="EMBL" id="NJQ07595.1"/>
    </source>
</evidence>
<feature type="region of interest" description="Disordered" evidence="1">
    <location>
        <begin position="1"/>
        <end position="24"/>
    </location>
</feature>
<protein>
    <submittedName>
        <fullName evidence="2">Uncharacterized protein</fullName>
    </submittedName>
</protein>
<sequence>MAFTHYPPLHEVAGVDDPTARRRRARHDTYVESFDAVWSTATPARQEE</sequence>
<evidence type="ECO:0000313" key="3">
    <source>
        <dbReference type="Proteomes" id="UP000578686"/>
    </source>
</evidence>
<proteinExistence type="predicted"/>
<gene>
    <name evidence="2" type="ORF">HCN56_18900</name>
</gene>
<dbReference type="EMBL" id="JAAVJD010000175">
    <property type="protein sequence ID" value="NJQ07595.1"/>
    <property type="molecule type" value="Genomic_DNA"/>
</dbReference>
<dbReference type="RefSeq" id="WP_167972737.1">
    <property type="nucleotide sequence ID" value="NZ_BHZG01000164.1"/>
</dbReference>
<accession>A0A7X6D3N8</accession>
<evidence type="ECO:0000256" key="1">
    <source>
        <dbReference type="SAM" id="MobiDB-lite"/>
    </source>
</evidence>